<keyword evidence="3" id="KW-0012">Acyltransferase</keyword>
<dbReference type="InterPro" id="IPR051016">
    <property type="entry name" value="Diverse_Substrate_AcTransf"/>
</dbReference>
<evidence type="ECO:0000313" key="5">
    <source>
        <dbReference type="EMBL" id="OQP76180.1"/>
    </source>
</evidence>
<gene>
    <name evidence="5" type="ORF">IM53_016635</name>
</gene>
<keyword evidence="2 5" id="KW-0808">Transferase</keyword>
<evidence type="ECO:0000313" key="6">
    <source>
        <dbReference type="Proteomes" id="UP000050546"/>
    </source>
</evidence>
<dbReference type="RefSeq" id="WP_057687065.1">
    <property type="nucleotide sequence ID" value="NZ_JAGHVR010000003.1"/>
</dbReference>
<dbReference type="AlphaFoldDB" id="A0A1V9H096"/>
<accession>A0A1V9H096</accession>
<comment type="similarity">
    <text evidence="1">Belongs to the acetyltransferase family.</text>
</comment>
<dbReference type="PANTHER" id="PTHR10545:SF29">
    <property type="entry name" value="GH14572P-RELATED"/>
    <property type="match status" value="1"/>
</dbReference>
<dbReference type="Pfam" id="PF00583">
    <property type="entry name" value="Acetyltransf_1"/>
    <property type="match status" value="1"/>
</dbReference>
<reference evidence="5 6" key="1">
    <citation type="journal article" date="2016" name="Plant Pathol.">
        <title>Genetic characterization of strains named as Xanthomonas axonopodis pv. dieffenbachiae leads to a taxonomic revision of the X. axonopodis species complex.</title>
        <authorList>
            <person name="Constantin E.C."/>
            <person name="Cleenwerck I."/>
            <person name="Maes M."/>
            <person name="Baeyen S."/>
            <person name="Van Malderghem C."/>
            <person name="De Vos P."/>
            <person name="Cottyn B."/>
        </authorList>
    </citation>
    <scope>NUCLEOTIDE SEQUENCE [LARGE SCALE GENOMIC DNA]</scope>
    <source>
        <strain evidence="5 6">LMG 25940</strain>
    </source>
</reference>
<dbReference type="STRING" id="1437877.GCA_001564415_01283"/>
<dbReference type="GO" id="GO:0008080">
    <property type="term" value="F:N-acetyltransferase activity"/>
    <property type="evidence" value="ECO:0007669"/>
    <property type="project" value="TreeGrafter"/>
</dbReference>
<protein>
    <submittedName>
        <fullName evidence="5">GNAT family acetyltransferase</fullName>
    </submittedName>
</protein>
<comment type="caution">
    <text evidence="5">The sequence shown here is derived from an EMBL/GenBank/DDBJ whole genome shotgun (WGS) entry which is preliminary data.</text>
</comment>
<feature type="domain" description="N-acetyltransferase" evidence="4">
    <location>
        <begin position="6"/>
        <end position="162"/>
    </location>
</feature>
<dbReference type="EMBL" id="JPYI02000089">
    <property type="protein sequence ID" value="OQP76180.1"/>
    <property type="molecule type" value="Genomic_DNA"/>
</dbReference>
<dbReference type="Gene3D" id="3.40.630.30">
    <property type="match status" value="1"/>
</dbReference>
<evidence type="ECO:0000256" key="2">
    <source>
        <dbReference type="ARBA" id="ARBA00022679"/>
    </source>
</evidence>
<proteinExistence type="inferred from homology"/>
<organism evidence="5 6">
    <name type="scientific">Xanthomonas phaseoli pv. dieffenbachiae</name>
    <dbReference type="NCBI Taxonomy" id="92828"/>
    <lineage>
        <taxon>Bacteria</taxon>
        <taxon>Pseudomonadati</taxon>
        <taxon>Pseudomonadota</taxon>
        <taxon>Gammaproteobacteria</taxon>
        <taxon>Lysobacterales</taxon>
        <taxon>Lysobacteraceae</taxon>
        <taxon>Xanthomonas</taxon>
    </lineage>
</organism>
<name>A0A1V9H096_9XANT</name>
<dbReference type="CDD" id="cd04301">
    <property type="entry name" value="NAT_SF"/>
    <property type="match status" value="1"/>
</dbReference>
<dbReference type="InterPro" id="IPR016181">
    <property type="entry name" value="Acyl_CoA_acyltransferase"/>
</dbReference>
<dbReference type="SUPFAM" id="SSF55729">
    <property type="entry name" value="Acyl-CoA N-acyltransferases (Nat)"/>
    <property type="match status" value="1"/>
</dbReference>
<reference evidence="5 6" key="2">
    <citation type="journal article" date="2017" name="Plant Pathol.">
        <title>Pathogenicity and virulence gene content of Xanthomonas strains infecting Araceae, formerly known as Xanthomonas axonopodis pv. dieffenbachiae.</title>
        <authorList>
            <person name="Constantin E.C."/>
            <person name="Haegeman A."/>
            <person name="Van Vaerenbergh J."/>
            <person name="Baeyen S."/>
            <person name="Van Malderghem C."/>
            <person name="Maes M."/>
            <person name="Cottyn B."/>
        </authorList>
    </citation>
    <scope>NUCLEOTIDE SEQUENCE [LARGE SCALE GENOMIC DNA]</scope>
    <source>
        <strain evidence="5 6">LMG 25940</strain>
    </source>
</reference>
<dbReference type="PANTHER" id="PTHR10545">
    <property type="entry name" value="DIAMINE N-ACETYLTRANSFERASE"/>
    <property type="match status" value="1"/>
</dbReference>
<evidence type="ECO:0000256" key="1">
    <source>
        <dbReference type="ARBA" id="ARBA00008694"/>
    </source>
</evidence>
<dbReference type="Proteomes" id="UP000050546">
    <property type="component" value="Unassembled WGS sequence"/>
</dbReference>
<dbReference type="PROSITE" id="PS51186">
    <property type="entry name" value="GNAT"/>
    <property type="match status" value="1"/>
</dbReference>
<dbReference type="InterPro" id="IPR000182">
    <property type="entry name" value="GNAT_dom"/>
</dbReference>
<evidence type="ECO:0000256" key="3">
    <source>
        <dbReference type="ARBA" id="ARBA00023315"/>
    </source>
</evidence>
<dbReference type="FunFam" id="3.40.630.30:FF:000064">
    <property type="entry name" value="GNAT family acetyltransferase"/>
    <property type="match status" value="1"/>
</dbReference>
<evidence type="ECO:0000259" key="4">
    <source>
        <dbReference type="PROSITE" id="PS51186"/>
    </source>
</evidence>
<sequence length="166" mass="18568">MSRPAPQIRSATPADLPLLHELITALAVYEREPDAVKASQQELRASLFGEGATAHALICERDGQALGFAVYFFNYSTWLGRNGLYLEDLFVRPEARGNGAGLALLRHLAQLAVQRGCGRFEWSVLDWNQPAIDFYKAVGAHPMEGWTVYRLDGERLSRLRREVSIP</sequence>